<dbReference type="InterPro" id="IPR013216">
    <property type="entry name" value="Methyltransf_11"/>
</dbReference>
<comment type="function">
    <text evidence="8">Converts the free carboxyl group of a malonyl-thioester to its methyl ester by transfer of a methyl group from S-adenosyl-L-methionine (SAM). It allows to synthesize pimeloyl-ACP via the fatty acid synthetic pathway.</text>
</comment>
<dbReference type="RefSeq" id="WP_136131550.1">
    <property type="nucleotide sequence ID" value="NZ_PDKS01000001.1"/>
</dbReference>
<evidence type="ECO:0000313" key="11">
    <source>
        <dbReference type="Proteomes" id="UP000296034"/>
    </source>
</evidence>
<feature type="domain" description="Methyltransferase type 11" evidence="9">
    <location>
        <begin position="48"/>
        <end position="139"/>
    </location>
</feature>
<evidence type="ECO:0000256" key="6">
    <source>
        <dbReference type="ARBA" id="ARBA00022691"/>
    </source>
</evidence>
<dbReference type="HAMAP" id="MF_00835">
    <property type="entry name" value="BioC"/>
    <property type="match status" value="1"/>
</dbReference>
<proteinExistence type="inferred from homology"/>
<evidence type="ECO:0000256" key="3">
    <source>
        <dbReference type="ARBA" id="ARBA00012327"/>
    </source>
</evidence>
<dbReference type="EC" id="2.1.1.197" evidence="3 8"/>
<dbReference type="SUPFAM" id="SSF53335">
    <property type="entry name" value="S-adenosyl-L-methionine-dependent methyltransferases"/>
    <property type="match status" value="1"/>
</dbReference>
<evidence type="ECO:0000256" key="8">
    <source>
        <dbReference type="HAMAP-Rule" id="MF_00835"/>
    </source>
</evidence>
<reference evidence="10 11" key="1">
    <citation type="journal article" date="2018" name="Genome Biol. Evol.">
        <title>Cladogenesis and Genomic Streamlining in Extracellular Endosymbionts of Tropical Stink Bugs.</title>
        <authorList>
            <person name="Otero-Bravo A."/>
            <person name="Goffredi S."/>
            <person name="Sabree Z.L."/>
        </authorList>
    </citation>
    <scope>NUCLEOTIDE SEQUENCE [LARGE SCALE GENOMIC DNA]</scope>
    <source>
        <strain evidence="10 11">SoET</strain>
    </source>
</reference>
<dbReference type="AlphaFoldDB" id="A0A2P5SYY8"/>
<dbReference type="OrthoDB" id="9760689at2"/>
<evidence type="ECO:0000256" key="7">
    <source>
        <dbReference type="ARBA" id="ARBA00022756"/>
    </source>
</evidence>
<organism evidence="10 11">
    <name type="scientific">Candidatus Pantoea edessiphila</name>
    <dbReference type="NCBI Taxonomy" id="2044610"/>
    <lineage>
        <taxon>Bacteria</taxon>
        <taxon>Pseudomonadati</taxon>
        <taxon>Pseudomonadota</taxon>
        <taxon>Gammaproteobacteria</taxon>
        <taxon>Enterobacterales</taxon>
        <taxon>Erwiniaceae</taxon>
        <taxon>Pantoea</taxon>
    </lineage>
</organism>
<dbReference type="GO" id="GO:0009102">
    <property type="term" value="P:biotin biosynthetic process"/>
    <property type="evidence" value="ECO:0007669"/>
    <property type="project" value="UniProtKB-UniRule"/>
</dbReference>
<dbReference type="UniPathway" id="UPA00078"/>
<dbReference type="NCBIfam" id="TIGR02072">
    <property type="entry name" value="BioC"/>
    <property type="match status" value="1"/>
</dbReference>
<name>A0A2P5SYY8_9GAMM</name>
<keyword evidence="5 8" id="KW-0808">Transferase</keyword>
<sequence length="251" mass="28471">MMLLVNKQAIAKAFDRAAINYDNYASLQRFSGDALLELAPACSGRIVLDAGCGTGWYSRIWRNRGKYVIALDLSLEMLKQAKIKNSANYYVSGDIDYLPIANGTLDIVWSNLAVQWSSDLSTVLNRFNQALKPSGYMLFSTISDGSLKELNIAWSYLDQYNHVNQFLSRKEIFKICHMQNIICHSQVVIMHFPTVLSAMRSLKGIGATHVHKGRNIIVLTRNNLDKLGKYWPRDKYGFRLSYNLIYGVTDL</sequence>
<dbReference type="PANTHER" id="PTHR13090">
    <property type="entry name" value="ARGININE-HYDROXYLASE NDUFAF5, MITOCHONDRIAL"/>
    <property type="match status" value="1"/>
</dbReference>
<comment type="caution">
    <text evidence="10">The sequence shown here is derived from an EMBL/GenBank/DDBJ whole genome shotgun (WGS) entry which is preliminary data.</text>
</comment>
<dbReference type="InterPro" id="IPR029063">
    <property type="entry name" value="SAM-dependent_MTases_sf"/>
</dbReference>
<evidence type="ECO:0000256" key="2">
    <source>
        <dbReference type="ARBA" id="ARBA00004746"/>
    </source>
</evidence>
<evidence type="ECO:0000259" key="9">
    <source>
        <dbReference type="Pfam" id="PF08241"/>
    </source>
</evidence>
<keyword evidence="4 8" id="KW-0489">Methyltransferase</keyword>
<dbReference type="EMBL" id="PDKS01000001">
    <property type="protein sequence ID" value="PPI87554.1"/>
    <property type="molecule type" value="Genomic_DNA"/>
</dbReference>
<dbReference type="InterPro" id="IPR011814">
    <property type="entry name" value="BioC"/>
</dbReference>
<evidence type="ECO:0000256" key="5">
    <source>
        <dbReference type="ARBA" id="ARBA00022679"/>
    </source>
</evidence>
<gene>
    <name evidence="8 10" type="primary">bioC</name>
    <name evidence="10" type="ORF">CRV11_01330</name>
</gene>
<keyword evidence="7 8" id="KW-0093">Biotin biosynthesis</keyword>
<dbReference type="GO" id="GO:0008757">
    <property type="term" value="F:S-adenosylmethionine-dependent methyltransferase activity"/>
    <property type="evidence" value="ECO:0007669"/>
    <property type="project" value="InterPro"/>
</dbReference>
<comment type="similarity">
    <text evidence="8">Belongs to the methyltransferase superfamily.</text>
</comment>
<protein>
    <recommendedName>
        <fullName evidence="3 8">Malonyl-[acyl-carrier protein] O-methyltransferase</fullName>
        <shortName evidence="8">Malonyl-ACP O-methyltransferase</shortName>
        <ecNumber evidence="3 8">2.1.1.197</ecNumber>
    </recommendedName>
    <alternativeName>
        <fullName evidence="8">Biotin synthesis protein BioC</fullName>
    </alternativeName>
</protein>
<dbReference type="PANTHER" id="PTHR13090:SF1">
    <property type="entry name" value="ARGININE-HYDROXYLASE NDUFAF5, MITOCHONDRIAL"/>
    <property type="match status" value="1"/>
</dbReference>
<dbReference type="Gene3D" id="3.40.50.150">
    <property type="entry name" value="Vaccinia Virus protein VP39"/>
    <property type="match status" value="1"/>
</dbReference>
<dbReference type="CDD" id="cd02440">
    <property type="entry name" value="AdoMet_MTases"/>
    <property type="match status" value="1"/>
</dbReference>
<dbReference type="InterPro" id="IPR050602">
    <property type="entry name" value="Malonyl-ACP_OMT"/>
</dbReference>
<keyword evidence="6 8" id="KW-0949">S-adenosyl-L-methionine</keyword>
<evidence type="ECO:0000256" key="1">
    <source>
        <dbReference type="ARBA" id="ARBA00000852"/>
    </source>
</evidence>
<dbReference type="Pfam" id="PF08241">
    <property type="entry name" value="Methyltransf_11"/>
    <property type="match status" value="1"/>
</dbReference>
<evidence type="ECO:0000256" key="4">
    <source>
        <dbReference type="ARBA" id="ARBA00022603"/>
    </source>
</evidence>
<dbReference type="GO" id="GO:0032259">
    <property type="term" value="P:methylation"/>
    <property type="evidence" value="ECO:0007669"/>
    <property type="project" value="UniProtKB-KW"/>
</dbReference>
<evidence type="ECO:0000313" key="10">
    <source>
        <dbReference type="EMBL" id="PPI87554.1"/>
    </source>
</evidence>
<comment type="pathway">
    <text evidence="2 8">Cofactor biosynthesis; biotin biosynthesis.</text>
</comment>
<accession>A0A2P5SYY8</accession>
<dbReference type="GO" id="GO:0010340">
    <property type="term" value="F:carboxyl-O-methyltransferase activity"/>
    <property type="evidence" value="ECO:0007669"/>
    <property type="project" value="UniProtKB-UniRule"/>
</dbReference>
<comment type="catalytic activity">
    <reaction evidence="1 8">
        <text>malonyl-[ACP] + S-adenosyl-L-methionine = malonyl-[ACP] methyl ester + S-adenosyl-L-homocysteine</text>
        <dbReference type="Rhea" id="RHEA:17105"/>
        <dbReference type="Rhea" id="RHEA-COMP:9623"/>
        <dbReference type="Rhea" id="RHEA-COMP:9954"/>
        <dbReference type="ChEBI" id="CHEBI:57856"/>
        <dbReference type="ChEBI" id="CHEBI:59789"/>
        <dbReference type="ChEBI" id="CHEBI:78449"/>
        <dbReference type="ChEBI" id="CHEBI:78845"/>
        <dbReference type="EC" id="2.1.1.197"/>
    </reaction>
</comment>
<dbReference type="GO" id="GO:0102130">
    <property type="term" value="F:malonyl-CoA methyltransferase activity"/>
    <property type="evidence" value="ECO:0007669"/>
    <property type="project" value="UniProtKB-EC"/>
</dbReference>
<dbReference type="Proteomes" id="UP000296034">
    <property type="component" value="Unassembled WGS sequence"/>
</dbReference>